<dbReference type="AlphaFoldDB" id="A0A9W9D0J0"/>
<evidence type="ECO:0000313" key="3">
    <source>
        <dbReference type="Proteomes" id="UP001140453"/>
    </source>
</evidence>
<keyword evidence="1" id="KW-0472">Membrane</keyword>
<dbReference type="EMBL" id="JAPEVB010000002">
    <property type="protein sequence ID" value="KAJ4394753.1"/>
    <property type="molecule type" value="Genomic_DNA"/>
</dbReference>
<keyword evidence="1" id="KW-0812">Transmembrane</keyword>
<gene>
    <name evidence="2" type="ORF">N0V93_003972</name>
</gene>
<sequence length="153" mass="16671">MSAFRTNLLRSTLSRRLATSAPRRSYASHGGPEYPTPKAEGFKGVPIAIGIVAVVVPGGLYLLNSKQEHIPHNDHEGQKGIHTKLTAVEKSKKAGVGGKLHGIDDVVTTKPEDVDHHLPVDALNHPVNREKLEATMRMKPPSKRVDPIKSVRD</sequence>
<evidence type="ECO:0000256" key="1">
    <source>
        <dbReference type="SAM" id="Phobius"/>
    </source>
</evidence>
<keyword evidence="3" id="KW-1185">Reference proteome</keyword>
<organism evidence="2 3">
    <name type="scientific">Gnomoniopsis smithogilvyi</name>
    <dbReference type="NCBI Taxonomy" id="1191159"/>
    <lineage>
        <taxon>Eukaryota</taxon>
        <taxon>Fungi</taxon>
        <taxon>Dikarya</taxon>
        <taxon>Ascomycota</taxon>
        <taxon>Pezizomycotina</taxon>
        <taxon>Sordariomycetes</taxon>
        <taxon>Sordariomycetidae</taxon>
        <taxon>Diaporthales</taxon>
        <taxon>Gnomoniaceae</taxon>
        <taxon>Gnomoniopsis</taxon>
    </lineage>
</organism>
<comment type="caution">
    <text evidence="2">The sequence shown here is derived from an EMBL/GenBank/DDBJ whole genome shotgun (WGS) entry which is preliminary data.</text>
</comment>
<name>A0A9W9D0J0_9PEZI</name>
<proteinExistence type="predicted"/>
<accession>A0A9W9D0J0</accession>
<evidence type="ECO:0000313" key="2">
    <source>
        <dbReference type="EMBL" id="KAJ4394753.1"/>
    </source>
</evidence>
<dbReference type="Proteomes" id="UP001140453">
    <property type="component" value="Unassembled WGS sequence"/>
</dbReference>
<feature type="transmembrane region" description="Helical" evidence="1">
    <location>
        <begin position="44"/>
        <end position="63"/>
    </location>
</feature>
<protein>
    <submittedName>
        <fullName evidence="2">Uncharacterized protein</fullName>
    </submittedName>
</protein>
<dbReference type="OrthoDB" id="4590707at2759"/>
<reference evidence="2" key="1">
    <citation type="submission" date="2022-10" db="EMBL/GenBank/DDBJ databases">
        <title>Tapping the CABI collections for fungal endophytes: first genome assemblies for Collariella, Neodidymelliopsis, Ascochyta clinopodiicola, Didymella pomorum, Didymosphaeria variabile, Neocosmospora piperis and Neocucurbitaria cava.</title>
        <authorList>
            <person name="Hill R."/>
        </authorList>
    </citation>
    <scope>NUCLEOTIDE SEQUENCE</scope>
    <source>
        <strain evidence="2">IMI 355082</strain>
    </source>
</reference>
<keyword evidence="1" id="KW-1133">Transmembrane helix</keyword>